<name>A0A9P7C704_9FUNG</name>
<evidence type="ECO:0000256" key="1">
    <source>
        <dbReference type="SAM" id="MobiDB-lite"/>
    </source>
</evidence>
<protein>
    <submittedName>
        <fullName evidence="2">Uncharacterized protein</fullName>
    </submittedName>
</protein>
<organism evidence="2 3">
    <name type="scientific">Rhizopus delemar</name>
    <dbReference type="NCBI Taxonomy" id="936053"/>
    <lineage>
        <taxon>Eukaryota</taxon>
        <taxon>Fungi</taxon>
        <taxon>Fungi incertae sedis</taxon>
        <taxon>Mucoromycota</taxon>
        <taxon>Mucoromycotina</taxon>
        <taxon>Mucoromycetes</taxon>
        <taxon>Mucorales</taxon>
        <taxon>Mucorineae</taxon>
        <taxon>Rhizopodaceae</taxon>
        <taxon>Rhizopus</taxon>
    </lineage>
</organism>
<dbReference type="AlphaFoldDB" id="A0A9P7C704"/>
<accession>A0A9P7C704</accession>
<evidence type="ECO:0000313" key="2">
    <source>
        <dbReference type="EMBL" id="KAG1538065.1"/>
    </source>
</evidence>
<proteinExistence type="predicted"/>
<reference evidence="2 3" key="1">
    <citation type="journal article" date="2020" name="Microb. Genom.">
        <title>Genetic diversity of clinical and environmental Mucorales isolates obtained from an investigation of mucormycosis cases among solid organ transplant recipients.</title>
        <authorList>
            <person name="Nguyen M.H."/>
            <person name="Kaul D."/>
            <person name="Muto C."/>
            <person name="Cheng S.J."/>
            <person name="Richter R.A."/>
            <person name="Bruno V.M."/>
            <person name="Liu G."/>
            <person name="Beyhan S."/>
            <person name="Sundermann A.J."/>
            <person name="Mounaud S."/>
            <person name="Pasculle A.W."/>
            <person name="Nierman W.C."/>
            <person name="Driscoll E."/>
            <person name="Cumbie R."/>
            <person name="Clancy C.J."/>
            <person name="Dupont C.L."/>
        </authorList>
    </citation>
    <scope>NUCLEOTIDE SEQUENCE [LARGE SCALE GENOMIC DNA]</scope>
    <source>
        <strain evidence="2 3">GL24</strain>
    </source>
</reference>
<keyword evidence="3" id="KW-1185">Reference proteome</keyword>
<gene>
    <name evidence="2" type="ORF">G6F50_014734</name>
</gene>
<feature type="compositionally biased region" description="Low complexity" evidence="1">
    <location>
        <begin position="18"/>
        <end position="42"/>
    </location>
</feature>
<feature type="compositionally biased region" description="Polar residues" evidence="1">
    <location>
        <begin position="113"/>
        <end position="126"/>
    </location>
</feature>
<feature type="compositionally biased region" description="Basic and acidic residues" evidence="1">
    <location>
        <begin position="97"/>
        <end position="111"/>
    </location>
</feature>
<feature type="region of interest" description="Disordered" evidence="1">
    <location>
        <begin position="1"/>
        <end position="42"/>
    </location>
</feature>
<comment type="caution">
    <text evidence="2">The sequence shown here is derived from an EMBL/GenBank/DDBJ whole genome shotgun (WGS) entry which is preliminary data.</text>
</comment>
<evidence type="ECO:0000313" key="3">
    <source>
        <dbReference type="Proteomes" id="UP000740926"/>
    </source>
</evidence>
<feature type="region of interest" description="Disordered" evidence="1">
    <location>
        <begin position="59"/>
        <end position="126"/>
    </location>
</feature>
<feature type="compositionally biased region" description="Polar residues" evidence="1">
    <location>
        <begin position="61"/>
        <end position="91"/>
    </location>
</feature>
<sequence length="126" mass="13836">MKASAVSKKSSRPKAGNSSSISSNLWRRSMPSLPSSDSVSRRPIWLRIRRMSGLVREMSEGGTTRYSDTGCSTEMRSAMRQSQREVTSATVGSRYRPRNDMAVDKTPERSLSDLLSTSRAADATTG</sequence>
<dbReference type="Proteomes" id="UP000740926">
    <property type="component" value="Unassembled WGS sequence"/>
</dbReference>
<dbReference type="EMBL" id="JAANIU010007359">
    <property type="protein sequence ID" value="KAG1538065.1"/>
    <property type="molecule type" value="Genomic_DNA"/>
</dbReference>